<dbReference type="PANTHER" id="PTHR43128:SF16">
    <property type="entry name" value="L-LACTATE DEHYDROGENASE"/>
    <property type="match status" value="1"/>
</dbReference>
<gene>
    <name evidence="8" type="ORF">PMIN01_08144</name>
</gene>
<organism evidence="8 9">
    <name type="scientific">Paraphaeosphaeria minitans</name>
    <dbReference type="NCBI Taxonomy" id="565426"/>
    <lineage>
        <taxon>Eukaryota</taxon>
        <taxon>Fungi</taxon>
        <taxon>Dikarya</taxon>
        <taxon>Ascomycota</taxon>
        <taxon>Pezizomycotina</taxon>
        <taxon>Dothideomycetes</taxon>
        <taxon>Pleosporomycetidae</taxon>
        <taxon>Pleosporales</taxon>
        <taxon>Massarineae</taxon>
        <taxon>Didymosphaeriaceae</taxon>
        <taxon>Paraphaeosphaeria</taxon>
    </lineage>
</organism>
<dbReference type="PIRSF" id="PIRSF000102">
    <property type="entry name" value="Lac_mal_DH"/>
    <property type="match status" value="1"/>
</dbReference>
<dbReference type="InterPro" id="IPR001236">
    <property type="entry name" value="Lactate/malate_DH_N"/>
</dbReference>
<feature type="domain" description="Lactate/malate dehydrogenase C-terminal" evidence="7">
    <location>
        <begin position="145"/>
        <end position="300"/>
    </location>
</feature>
<dbReference type="AlphaFoldDB" id="A0A9P6GEL5"/>
<keyword evidence="9" id="KW-1185">Reference proteome</keyword>
<dbReference type="Proteomes" id="UP000756921">
    <property type="component" value="Unassembled WGS sequence"/>
</dbReference>
<evidence type="ECO:0000256" key="2">
    <source>
        <dbReference type="ARBA" id="ARBA00023027"/>
    </source>
</evidence>
<accession>A0A9P6GEL5</accession>
<dbReference type="SUPFAM" id="SSF56327">
    <property type="entry name" value="LDH C-terminal domain-like"/>
    <property type="match status" value="1"/>
</dbReference>
<dbReference type="InterPro" id="IPR001557">
    <property type="entry name" value="L-lactate/malate_DH"/>
</dbReference>
<evidence type="ECO:0000313" key="8">
    <source>
        <dbReference type="EMBL" id="KAF9733801.1"/>
    </source>
</evidence>
<feature type="active site" description="Proton acceptor" evidence="3">
    <location>
        <position position="175"/>
    </location>
</feature>
<feature type="binding site" evidence="4">
    <location>
        <position position="34"/>
    </location>
    <ligand>
        <name>NAD(+)</name>
        <dbReference type="ChEBI" id="CHEBI:57540"/>
    </ligand>
</feature>
<evidence type="ECO:0000313" key="9">
    <source>
        <dbReference type="Proteomes" id="UP000756921"/>
    </source>
</evidence>
<dbReference type="EMBL" id="WJXW01000008">
    <property type="protein sequence ID" value="KAF9733801.1"/>
    <property type="molecule type" value="Genomic_DNA"/>
</dbReference>
<sequence length="307" mass="32896">MTSTVAIVGVGEVGGTAAYAMILHNVCTNLLLVDKRHTHRDGQVKDLNNSSFKEQNGAHVQAVTYREASQADIIVIAAAAKRVIGETTLNHLYRSTATLRSIIGAMRPFKKDAILIVLTHPVDILTSLAQEISGLPPAQVIGTGTFLDSIRLRGMLAEQIGVAASSIDAMVVGQHGGSQFVPWSLVEVGGVPIDELAGPDGINKEKLVQQCKREGECIMEEKGAITFGIASVISTICTSILLDRRQVYPVSHVLSDYGCSLSTPAVLGRSGIERTLPISLAPCEKLELDYSAAEVKRVVSQLRDNWD</sequence>
<dbReference type="PANTHER" id="PTHR43128">
    <property type="entry name" value="L-2-HYDROXYCARBOXYLATE DEHYDROGENASE (NAD(P)(+))"/>
    <property type="match status" value="1"/>
</dbReference>
<evidence type="ECO:0000259" key="7">
    <source>
        <dbReference type="Pfam" id="PF02866"/>
    </source>
</evidence>
<comment type="similarity">
    <text evidence="5">Belongs to the LDH/MDH superfamily.</text>
</comment>
<proteinExistence type="inferred from homology"/>
<dbReference type="GO" id="GO:0004459">
    <property type="term" value="F:L-lactate dehydrogenase (NAD+) activity"/>
    <property type="evidence" value="ECO:0007669"/>
    <property type="project" value="TreeGrafter"/>
</dbReference>
<evidence type="ECO:0008006" key="10">
    <source>
        <dbReference type="Google" id="ProtNLM"/>
    </source>
</evidence>
<feature type="domain" description="Lactate/malate dehydrogenase N-terminal" evidence="6">
    <location>
        <begin position="5"/>
        <end position="142"/>
    </location>
</feature>
<evidence type="ECO:0000259" key="6">
    <source>
        <dbReference type="Pfam" id="PF00056"/>
    </source>
</evidence>
<reference evidence="8" key="1">
    <citation type="journal article" date="2020" name="Mol. Plant Microbe Interact.">
        <title>Genome Sequence of the Biocontrol Agent Coniothyrium minitans strain Conio (IMI 134523).</title>
        <authorList>
            <person name="Patel D."/>
            <person name="Shittu T.A."/>
            <person name="Baroncelli R."/>
            <person name="Muthumeenakshi S."/>
            <person name="Osborne T.H."/>
            <person name="Janganan T.K."/>
            <person name="Sreenivasaprasad S."/>
        </authorList>
    </citation>
    <scope>NUCLEOTIDE SEQUENCE</scope>
    <source>
        <strain evidence="8">Conio</strain>
    </source>
</reference>
<evidence type="ECO:0000256" key="4">
    <source>
        <dbReference type="PIRSR" id="PIRSR000102-3"/>
    </source>
</evidence>
<dbReference type="InterPro" id="IPR022383">
    <property type="entry name" value="Lactate/malate_DH_C"/>
</dbReference>
<keyword evidence="2 4" id="KW-0520">NAD</keyword>
<dbReference type="Gene3D" id="3.90.110.10">
    <property type="entry name" value="Lactate dehydrogenase/glycoside hydrolase, family 4, C-terminal"/>
    <property type="match status" value="1"/>
</dbReference>
<dbReference type="GO" id="GO:0006089">
    <property type="term" value="P:lactate metabolic process"/>
    <property type="evidence" value="ECO:0007669"/>
    <property type="project" value="TreeGrafter"/>
</dbReference>
<dbReference type="PRINTS" id="PR00086">
    <property type="entry name" value="LLDHDRGNASE"/>
</dbReference>
<evidence type="ECO:0000256" key="5">
    <source>
        <dbReference type="RuleBase" id="RU003369"/>
    </source>
</evidence>
<dbReference type="CDD" id="cd00300">
    <property type="entry name" value="LDH_like"/>
    <property type="match status" value="1"/>
</dbReference>
<dbReference type="Gene3D" id="3.40.50.720">
    <property type="entry name" value="NAD(P)-binding Rossmann-like Domain"/>
    <property type="match status" value="1"/>
</dbReference>
<comment type="caution">
    <text evidence="8">The sequence shown here is derived from an EMBL/GenBank/DDBJ whole genome shotgun (WGS) entry which is preliminary data.</text>
</comment>
<protein>
    <recommendedName>
        <fullName evidence="10">L-lactate dehydrogenase</fullName>
    </recommendedName>
</protein>
<dbReference type="SUPFAM" id="SSF51735">
    <property type="entry name" value="NAD(P)-binding Rossmann-fold domains"/>
    <property type="match status" value="1"/>
</dbReference>
<feature type="binding site" evidence="4">
    <location>
        <begin position="9"/>
        <end position="14"/>
    </location>
    <ligand>
        <name>NAD(+)</name>
        <dbReference type="ChEBI" id="CHEBI:57540"/>
    </ligand>
</feature>
<dbReference type="Pfam" id="PF02866">
    <property type="entry name" value="Ldh_1_C"/>
    <property type="match status" value="1"/>
</dbReference>
<keyword evidence="1 5" id="KW-0560">Oxidoreductase</keyword>
<evidence type="ECO:0000256" key="1">
    <source>
        <dbReference type="ARBA" id="ARBA00023002"/>
    </source>
</evidence>
<evidence type="ECO:0000256" key="3">
    <source>
        <dbReference type="PIRSR" id="PIRSR000102-1"/>
    </source>
</evidence>
<dbReference type="OrthoDB" id="6270329at2759"/>
<dbReference type="InterPro" id="IPR036291">
    <property type="entry name" value="NAD(P)-bd_dom_sf"/>
</dbReference>
<dbReference type="InterPro" id="IPR015955">
    <property type="entry name" value="Lactate_DH/Glyco_Ohase_4_C"/>
</dbReference>
<dbReference type="Pfam" id="PF00056">
    <property type="entry name" value="Ldh_1_N"/>
    <property type="match status" value="1"/>
</dbReference>
<name>A0A9P6GEL5_9PLEO</name>